<evidence type="ECO:0000256" key="7">
    <source>
        <dbReference type="ARBA" id="ARBA00048045"/>
    </source>
</evidence>
<feature type="domain" description="CMP/dCMP-type deaminase" evidence="9">
    <location>
        <begin position="16"/>
        <end position="128"/>
    </location>
</feature>
<dbReference type="GO" id="GO:0008270">
    <property type="term" value="F:zinc ion binding"/>
    <property type="evidence" value="ECO:0007669"/>
    <property type="project" value="UniProtKB-UniRule"/>
</dbReference>
<organism evidence="10 11">
    <name type="scientific">Mannheimia haemolytica</name>
    <name type="common">Pasteurella haemolytica</name>
    <dbReference type="NCBI Taxonomy" id="75985"/>
    <lineage>
        <taxon>Bacteria</taxon>
        <taxon>Pseudomonadati</taxon>
        <taxon>Pseudomonadota</taxon>
        <taxon>Gammaproteobacteria</taxon>
        <taxon>Pasteurellales</taxon>
        <taxon>Pasteurellaceae</taxon>
        <taxon>Mannheimia</taxon>
    </lineage>
</organism>
<evidence type="ECO:0000313" key="11">
    <source>
        <dbReference type="Proteomes" id="UP000254031"/>
    </source>
</evidence>
<accession>A0A378NBY2</accession>
<comment type="catalytic activity">
    <reaction evidence="7 8">
        <text>adenosine(34) in tRNA + H2O + H(+) = inosine(34) in tRNA + NH4(+)</text>
        <dbReference type="Rhea" id="RHEA:43168"/>
        <dbReference type="Rhea" id="RHEA-COMP:10373"/>
        <dbReference type="Rhea" id="RHEA-COMP:10374"/>
        <dbReference type="ChEBI" id="CHEBI:15377"/>
        <dbReference type="ChEBI" id="CHEBI:15378"/>
        <dbReference type="ChEBI" id="CHEBI:28938"/>
        <dbReference type="ChEBI" id="CHEBI:74411"/>
        <dbReference type="ChEBI" id="CHEBI:82852"/>
        <dbReference type="EC" id="3.5.4.33"/>
    </reaction>
</comment>
<feature type="binding site" evidence="8">
    <location>
        <position position="68"/>
    </location>
    <ligand>
        <name>Zn(2+)</name>
        <dbReference type="ChEBI" id="CHEBI:29105"/>
        <note>catalytic</note>
    </ligand>
</feature>
<dbReference type="InterPro" id="IPR028883">
    <property type="entry name" value="tRNA_aden_deaminase"/>
</dbReference>
<proteinExistence type="inferred from homology"/>
<feature type="binding site" evidence="8">
    <location>
        <position position="101"/>
    </location>
    <ligand>
        <name>Zn(2+)</name>
        <dbReference type="ChEBI" id="CHEBI:29105"/>
        <note>catalytic</note>
    </ligand>
</feature>
<dbReference type="PANTHER" id="PTHR11079">
    <property type="entry name" value="CYTOSINE DEAMINASE FAMILY MEMBER"/>
    <property type="match status" value="1"/>
</dbReference>
<dbReference type="PANTHER" id="PTHR11079:SF202">
    <property type="entry name" value="TRNA-SPECIFIC ADENOSINE DEAMINASE"/>
    <property type="match status" value="1"/>
</dbReference>
<evidence type="ECO:0000256" key="1">
    <source>
        <dbReference type="ARBA" id="ARBA00010669"/>
    </source>
</evidence>
<evidence type="ECO:0000256" key="8">
    <source>
        <dbReference type="HAMAP-Rule" id="MF_00972"/>
    </source>
</evidence>
<comment type="function">
    <text evidence="8">Catalyzes the deamination of adenosine to inosine at the wobble position 34 of tRNA(Arg2).</text>
</comment>
<dbReference type="AlphaFoldDB" id="A0A378NBY2"/>
<feature type="active site" description="Proton donor" evidence="8">
    <location>
        <position position="70"/>
    </location>
</feature>
<evidence type="ECO:0000256" key="5">
    <source>
        <dbReference type="ARBA" id="ARBA00022801"/>
    </source>
</evidence>
<dbReference type="InterPro" id="IPR016193">
    <property type="entry name" value="Cytidine_deaminase-like"/>
</dbReference>
<dbReference type="SUPFAM" id="SSF53927">
    <property type="entry name" value="Cytidine deaminase-like"/>
    <property type="match status" value="1"/>
</dbReference>
<dbReference type="GO" id="GO:0002100">
    <property type="term" value="P:tRNA wobble adenosine to inosine editing"/>
    <property type="evidence" value="ECO:0007669"/>
    <property type="project" value="UniProtKB-UniRule"/>
</dbReference>
<protein>
    <recommendedName>
        <fullName evidence="8">tRNA-specific adenosine deaminase</fullName>
        <ecNumber evidence="8">3.5.4.33</ecNumber>
    </recommendedName>
</protein>
<sequence>MFIKPNQTSCPLQISEQDIAFMQYALDLADLAEAKGEIPVGAVLVDKNQQIIGRGWNQTIQLCDPSAHAEMQAIRQAGQTLGNYRLLDCTLYVTLEPCPMCAGAILHSRIKRLVFGASDYKTGAVGSRYHLFEDYKMNHFLEVQGNVLGRECSQKISDFFKQRRLQKKGDALIK</sequence>
<dbReference type="EC" id="3.5.4.33" evidence="8"/>
<dbReference type="Pfam" id="PF00383">
    <property type="entry name" value="dCMP_cyt_deam_1"/>
    <property type="match status" value="1"/>
</dbReference>
<evidence type="ECO:0000256" key="2">
    <source>
        <dbReference type="ARBA" id="ARBA00011738"/>
    </source>
</evidence>
<keyword evidence="3 8" id="KW-0819">tRNA processing</keyword>
<name>A0A378NBY2_MANHA</name>
<evidence type="ECO:0000256" key="6">
    <source>
        <dbReference type="ARBA" id="ARBA00022833"/>
    </source>
</evidence>
<dbReference type="InterPro" id="IPR002125">
    <property type="entry name" value="CMP_dCMP_dom"/>
</dbReference>
<evidence type="ECO:0000313" key="10">
    <source>
        <dbReference type="EMBL" id="STY65029.1"/>
    </source>
</evidence>
<evidence type="ECO:0000256" key="3">
    <source>
        <dbReference type="ARBA" id="ARBA00022694"/>
    </source>
</evidence>
<dbReference type="PROSITE" id="PS51747">
    <property type="entry name" value="CYT_DCMP_DEAMINASES_2"/>
    <property type="match status" value="1"/>
</dbReference>
<keyword evidence="4 8" id="KW-0479">Metal-binding</keyword>
<feature type="binding site" evidence="8">
    <location>
        <position position="98"/>
    </location>
    <ligand>
        <name>Zn(2+)</name>
        <dbReference type="ChEBI" id="CHEBI:29105"/>
        <note>catalytic</note>
    </ligand>
</feature>
<dbReference type="FunFam" id="3.40.140.10:FF:000005">
    <property type="entry name" value="tRNA-specific adenosine deaminase"/>
    <property type="match status" value="1"/>
</dbReference>
<dbReference type="EMBL" id="UGPL01000006">
    <property type="protein sequence ID" value="STY65029.1"/>
    <property type="molecule type" value="Genomic_DNA"/>
</dbReference>
<dbReference type="CDD" id="cd01285">
    <property type="entry name" value="nucleoside_deaminase"/>
    <property type="match status" value="1"/>
</dbReference>
<gene>
    <name evidence="8 10" type="primary">tadA</name>
    <name evidence="10" type="ORF">NCTC9380_00282</name>
</gene>
<dbReference type="RefSeq" id="WP_006252318.1">
    <property type="nucleotide sequence ID" value="NZ_CP017484.1"/>
</dbReference>
<dbReference type="NCBIfam" id="NF008113">
    <property type="entry name" value="PRK10860.1"/>
    <property type="match status" value="1"/>
</dbReference>
<dbReference type="GO" id="GO:0052717">
    <property type="term" value="F:tRNA-specific adenosine-34 deaminase activity"/>
    <property type="evidence" value="ECO:0007669"/>
    <property type="project" value="UniProtKB-UniRule"/>
</dbReference>
<comment type="cofactor">
    <cofactor evidence="8">
        <name>Zn(2+)</name>
        <dbReference type="ChEBI" id="CHEBI:29105"/>
    </cofactor>
    <text evidence="8">Binds 1 zinc ion per subunit.</text>
</comment>
<dbReference type="PROSITE" id="PS00903">
    <property type="entry name" value="CYT_DCMP_DEAMINASES_1"/>
    <property type="match status" value="1"/>
</dbReference>
<comment type="subunit">
    <text evidence="2 8">Homodimer.</text>
</comment>
<evidence type="ECO:0000259" key="9">
    <source>
        <dbReference type="PROSITE" id="PS51747"/>
    </source>
</evidence>
<reference evidence="10 11" key="1">
    <citation type="submission" date="2018-06" db="EMBL/GenBank/DDBJ databases">
        <authorList>
            <consortium name="Pathogen Informatics"/>
            <person name="Doyle S."/>
        </authorList>
    </citation>
    <scope>NUCLEOTIDE SEQUENCE [LARGE SCALE GENOMIC DNA]</scope>
    <source>
        <strain evidence="10 11">NCTC9380</strain>
    </source>
</reference>
<evidence type="ECO:0000256" key="4">
    <source>
        <dbReference type="ARBA" id="ARBA00022723"/>
    </source>
</evidence>
<comment type="similarity">
    <text evidence="1">Belongs to the cytidine and deoxycytidylate deaminase family. ADAT2 subfamily.</text>
</comment>
<dbReference type="Proteomes" id="UP000254031">
    <property type="component" value="Unassembled WGS sequence"/>
</dbReference>
<keyword evidence="5 8" id="KW-0378">Hydrolase</keyword>
<dbReference type="HAMAP" id="MF_00972">
    <property type="entry name" value="tRNA_aden_deaminase"/>
    <property type="match status" value="1"/>
</dbReference>
<dbReference type="Gene3D" id="3.40.140.10">
    <property type="entry name" value="Cytidine Deaminase, domain 2"/>
    <property type="match status" value="1"/>
</dbReference>
<keyword evidence="6 8" id="KW-0862">Zinc</keyword>
<dbReference type="InterPro" id="IPR016192">
    <property type="entry name" value="APOBEC/CMP_deaminase_Zn-bd"/>
</dbReference>